<evidence type="ECO:0000256" key="2">
    <source>
        <dbReference type="ARBA" id="ARBA00022729"/>
    </source>
</evidence>
<dbReference type="Gene3D" id="2.60.40.10">
    <property type="entry name" value="Immunoglobulins"/>
    <property type="match status" value="1"/>
</dbReference>
<evidence type="ECO:0008006" key="7">
    <source>
        <dbReference type="Google" id="ProtNLM"/>
    </source>
</evidence>
<dbReference type="InterPro" id="IPR033452">
    <property type="entry name" value="GH30_C"/>
</dbReference>
<name>A0A381XMA8_9ZZZZ</name>
<organism evidence="6">
    <name type="scientific">marine metagenome</name>
    <dbReference type="NCBI Taxonomy" id="408172"/>
    <lineage>
        <taxon>unclassified sequences</taxon>
        <taxon>metagenomes</taxon>
        <taxon>ecological metagenomes</taxon>
    </lineage>
</organism>
<dbReference type="Pfam" id="PF17957">
    <property type="entry name" value="Big_7"/>
    <property type="match status" value="1"/>
</dbReference>
<dbReference type="AlphaFoldDB" id="A0A381XMA8"/>
<keyword evidence="3" id="KW-0378">Hydrolase</keyword>
<sequence length="581" mass="66290">MRFKIPAIFICIILYLSSLGCEENEPLPDQVPPELSLVGFTDSTILPVEGIVTITADANDNTGISKIEFYIDNSLVFTDNNEPYEYEWDTAEHSNCALHKIKVIAYDNNLNFTGIEHYVFIVNLNLSEINVSCWYTSGINEPKLERKSDKYFGTSSCSSPSALEVNISTNEIYQEIEGFGAALTNSSAWLIDNSTRREEIMDKLFSPDSGIGINYIRLAMGSSDFVQGEHYSYAETPNDMDLSEFSIERDREHIIPVLQDILAINPDIKIMGSPWSPPGWMKTSGQFVCGSHWDSRLKTEMYSVYADYFIRFIQEYAIEGIQIHAITIQNEPLYCPWDYPGLYMPGDQQRDFIKVLGPKLAENGIDTEIVIFDHNWDDSEQTGAFDYAEVIYDDPIALSYIAGTGFHGYGNGEASMQEMVYYLDPTKAIYFTERTNFTGWTNWDQVLSHIAKYYFIDVIRYWSKNVLLWNLALDTENGPYNGGCPNCTGVVTVEDDYFEKEIDYYIIGHFSKFVQQGANRIYSNTFEGELETVAFQNPDGSLVVVTLNPGWNTLRYKINWNDMYFNHSLSPQSMATFIWEP</sequence>
<proteinExistence type="inferred from homology"/>
<dbReference type="Pfam" id="PF17189">
    <property type="entry name" value="Glyco_hydro_30C"/>
    <property type="match status" value="1"/>
</dbReference>
<dbReference type="InterPro" id="IPR013783">
    <property type="entry name" value="Ig-like_fold"/>
</dbReference>
<dbReference type="GO" id="GO:0006680">
    <property type="term" value="P:glucosylceramide catabolic process"/>
    <property type="evidence" value="ECO:0007669"/>
    <property type="project" value="TreeGrafter"/>
</dbReference>
<gene>
    <name evidence="6" type="ORF">METZ01_LOCUS118760</name>
</gene>
<dbReference type="InterPro" id="IPR033453">
    <property type="entry name" value="Glyco_hydro_30_TIM-barrel"/>
</dbReference>
<keyword evidence="2" id="KW-0732">Signal</keyword>
<accession>A0A381XMA8</accession>
<evidence type="ECO:0000259" key="4">
    <source>
        <dbReference type="Pfam" id="PF02055"/>
    </source>
</evidence>
<dbReference type="EMBL" id="UINC01015695">
    <property type="protein sequence ID" value="SVA65906.1"/>
    <property type="molecule type" value="Genomic_DNA"/>
</dbReference>
<evidence type="ECO:0000313" key="6">
    <source>
        <dbReference type="EMBL" id="SVA65906.1"/>
    </source>
</evidence>
<feature type="domain" description="Glycosyl hydrolase family 30 TIM-barrel" evidence="4">
    <location>
        <begin position="176"/>
        <end position="514"/>
    </location>
</feature>
<dbReference type="PANTHER" id="PTHR11069:SF23">
    <property type="entry name" value="LYSOSOMAL ACID GLUCOSYLCERAMIDASE"/>
    <property type="match status" value="1"/>
</dbReference>
<evidence type="ECO:0000256" key="1">
    <source>
        <dbReference type="ARBA" id="ARBA00005382"/>
    </source>
</evidence>
<dbReference type="GO" id="GO:0016020">
    <property type="term" value="C:membrane"/>
    <property type="evidence" value="ECO:0007669"/>
    <property type="project" value="GOC"/>
</dbReference>
<dbReference type="PROSITE" id="PS51257">
    <property type="entry name" value="PROKAR_LIPOPROTEIN"/>
    <property type="match status" value="1"/>
</dbReference>
<comment type="similarity">
    <text evidence="1">Belongs to the glycosyl hydrolase 30 family.</text>
</comment>
<dbReference type="InterPro" id="IPR017853">
    <property type="entry name" value="GH"/>
</dbReference>
<dbReference type="Gene3D" id="2.60.40.1180">
    <property type="entry name" value="Golgi alpha-mannosidase II"/>
    <property type="match status" value="1"/>
</dbReference>
<dbReference type="PANTHER" id="PTHR11069">
    <property type="entry name" value="GLUCOSYLCERAMIDASE"/>
    <property type="match status" value="1"/>
</dbReference>
<evidence type="ECO:0000259" key="5">
    <source>
        <dbReference type="Pfam" id="PF17189"/>
    </source>
</evidence>
<dbReference type="InterPro" id="IPR001139">
    <property type="entry name" value="Glyco_hydro_30"/>
</dbReference>
<reference evidence="6" key="1">
    <citation type="submission" date="2018-05" db="EMBL/GenBank/DDBJ databases">
        <authorList>
            <person name="Lanie J.A."/>
            <person name="Ng W.-L."/>
            <person name="Kazmierczak K.M."/>
            <person name="Andrzejewski T.M."/>
            <person name="Davidsen T.M."/>
            <person name="Wayne K.J."/>
            <person name="Tettelin H."/>
            <person name="Glass J.I."/>
            <person name="Rusch D."/>
            <person name="Podicherti R."/>
            <person name="Tsui H.-C.T."/>
            <person name="Winkler M.E."/>
        </authorList>
    </citation>
    <scope>NUCLEOTIDE SEQUENCE</scope>
</reference>
<dbReference type="Pfam" id="PF02055">
    <property type="entry name" value="Glyco_hydro_30"/>
    <property type="match status" value="1"/>
</dbReference>
<dbReference type="GO" id="GO:0004348">
    <property type="term" value="F:glucosylceramidase activity"/>
    <property type="evidence" value="ECO:0007669"/>
    <property type="project" value="InterPro"/>
</dbReference>
<dbReference type="InterPro" id="IPR013780">
    <property type="entry name" value="Glyco_hydro_b"/>
</dbReference>
<dbReference type="SUPFAM" id="SSF51445">
    <property type="entry name" value="(Trans)glycosidases"/>
    <property type="match status" value="1"/>
</dbReference>
<feature type="domain" description="Glycosyl hydrolase family 30 beta sandwich" evidence="5">
    <location>
        <begin position="517"/>
        <end position="577"/>
    </location>
</feature>
<evidence type="ECO:0000256" key="3">
    <source>
        <dbReference type="ARBA" id="ARBA00022801"/>
    </source>
</evidence>
<dbReference type="Gene3D" id="3.20.20.80">
    <property type="entry name" value="Glycosidases"/>
    <property type="match status" value="1"/>
</dbReference>
<protein>
    <recommendedName>
        <fullName evidence="7">Glycosyl hydrolase family 30 TIM-barrel domain-containing protein</fullName>
    </recommendedName>
</protein>
<dbReference type="PRINTS" id="PR00843">
    <property type="entry name" value="GLHYDRLASE30"/>
</dbReference>